<dbReference type="InterPro" id="IPR009057">
    <property type="entry name" value="Homeodomain-like_sf"/>
</dbReference>
<dbReference type="GO" id="GO:0003677">
    <property type="term" value="F:DNA binding"/>
    <property type="evidence" value="ECO:0007669"/>
    <property type="project" value="UniProtKB-UniRule"/>
</dbReference>
<feature type="DNA-binding region" description="H-T-H motif" evidence="2">
    <location>
        <begin position="29"/>
        <end position="48"/>
    </location>
</feature>
<dbReference type="AlphaFoldDB" id="A0AAF0C6L7"/>
<dbReference type="PRINTS" id="PR00455">
    <property type="entry name" value="HTHTETR"/>
</dbReference>
<name>A0AAF0C6L7_9GAMM</name>
<dbReference type="SUPFAM" id="SSF46689">
    <property type="entry name" value="Homeodomain-like"/>
    <property type="match status" value="1"/>
</dbReference>
<reference evidence="4 5" key="1">
    <citation type="journal article" date="2015" name="Genome Announc.">
        <title>Draft Genome Sequences of Marine Isolates of Thalassomonas viridans and Thalassomonas actiniarum.</title>
        <authorList>
            <person name="Olonade I."/>
            <person name="van Zyl L.J."/>
            <person name="Trindade M."/>
        </authorList>
    </citation>
    <scope>NUCLEOTIDE SEQUENCE [LARGE SCALE GENOMIC DNA]</scope>
    <source>
        <strain evidence="4 5">A5K-106</strain>
    </source>
</reference>
<evidence type="ECO:0000313" key="4">
    <source>
        <dbReference type="EMBL" id="WDE02431.1"/>
    </source>
</evidence>
<reference evidence="4 5" key="2">
    <citation type="journal article" date="2022" name="Mar. Drugs">
        <title>Bioassay-Guided Fractionation Leads to the Detection of Cholic Acid Generated by the Rare Thalassomonas sp.</title>
        <authorList>
            <person name="Pheiffer F."/>
            <person name="Schneider Y.K."/>
            <person name="Hansen E.H."/>
            <person name="Andersen J.H."/>
            <person name="Isaksson J."/>
            <person name="Busche T."/>
            <person name="R C."/>
            <person name="Kalinowski J."/>
            <person name="Zyl L.V."/>
            <person name="Trindade M."/>
        </authorList>
    </citation>
    <scope>NUCLEOTIDE SEQUENCE [LARGE SCALE GENOMIC DNA]</scope>
    <source>
        <strain evidence="4 5">A5K-106</strain>
    </source>
</reference>
<dbReference type="PROSITE" id="PS01081">
    <property type="entry name" value="HTH_TETR_1"/>
    <property type="match status" value="1"/>
</dbReference>
<evidence type="ECO:0000256" key="1">
    <source>
        <dbReference type="ARBA" id="ARBA00023125"/>
    </source>
</evidence>
<dbReference type="InterPro" id="IPR050624">
    <property type="entry name" value="HTH-type_Tx_Regulator"/>
</dbReference>
<keyword evidence="1 2" id="KW-0238">DNA-binding</keyword>
<dbReference type="Pfam" id="PF00440">
    <property type="entry name" value="TetR_N"/>
    <property type="match status" value="1"/>
</dbReference>
<protein>
    <submittedName>
        <fullName evidence="4">TetR/AcrR family transcriptional regulator</fullName>
    </submittedName>
</protein>
<accession>A0AAF0C6L7</accession>
<dbReference type="PANTHER" id="PTHR43479">
    <property type="entry name" value="ACREF/ENVCD OPERON REPRESSOR-RELATED"/>
    <property type="match status" value="1"/>
</dbReference>
<dbReference type="EMBL" id="CP059736">
    <property type="protein sequence ID" value="WDE02431.1"/>
    <property type="molecule type" value="Genomic_DNA"/>
</dbReference>
<keyword evidence="5" id="KW-1185">Reference proteome</keyword>
<evidence type="ECO:0000256" key="2">
    <source>
        <dbReference type="PROSITE-ProRule" id="PRU00335"/>
    </source>
</evidence>
<dbReference type="InterPro" id="IPR023772">
    <property type="entry name" value="DNA-bd_HTH_TetR-type_CS"/>
</dbReference>
<dbReference type="KEGG" id="tact:SG35_028890"/>
<dbReference type="PROSITE" id="PS50977">
    <property type="entry name" value="HTH_TETR_2"/>
    <property type="match status" value="1"/>
</dbReference>
<evidence type="ECO:0000313" key="5">
    <source>
        <dbReference type="Proteomes" id="UP000032568"/>
    </source>
</evidence>
<organism evidence="4 5">
    <name type="scientific">Thalassomonas actiniarum</name>
    <dbReference type="NCBI Taxonomy" id="485447"/>
    <lineage>
        <taxon>Bacteria</taxon>
        <taxon>Pseudomonadati</taxon>
        <taxon>Pseudomonadota</taxon>
        <taxon>Gammaproteobacteria</taxon>
        <taxon>Alteromonadales</taxon>
        <taxon>Colwelliaceae</taxon>
        <taxon>Thalassomonas</taxon>
    </lineage>
</organism>
<evidence type="ECO:0000259" key="3">
    <source>
        <dbReference type="PROSITE" id="PS50977"/>
    </source>
</evidence>
<sequence>MSTVATSKRELIMATAKSIFIEKGFRGTTIANIADAAGIAKGSVYSYFSSKLDIVRALFLQSDEKNQFLVDQLLENEDKKGVLLLEAYLIQEYQEVLNERSFIQVFLTDDMIVMDSEVMSVVQECRINYHLSQQKVLLQAYGKDISPWLYDIVSLVNGLLQEYTVYLTLDDADFSIKRCAHLVAFCLDSAITALSNSTLSPLLTKENFPLTQNIDNEQHQRKKALKLLETIKREAEDMAASQKSLVLETSSLIENELSQPAVNSTLIRALIANLRPYAELNVYRKRLADALDVELI</sequence>
<gene>
    <name evidence="4" type="ORF">SG35_028890</name>
</gene>
<dbReference type="RefSeq" id="WP_044832646.1">
    <property type="nucleotide sequence ID" value="NZ_CP059736.1"/>
</dbReference>
<proteinExistence type="predicted"/>
<dbReference type="PANTHER" id="PTHR43479:SF22">
    <property type="entry name" value="TRANSCRIPTIONAL REGULATOR, TETR FAMILY"/>
    <property type="match status" value="1"/>
</dbReference>
<dbReference type="InterPro" id="IPR001647">
    <property type="entry name" value="HTH_TetR"/>
</dbReference>
<dbReference type="Proteomes" id="UP000032568">
    <property type="component" value="Chromosome pTact"/>
</dbReference>
<feature type="domain" description="HTH tetR-type" evidence="3">
    <location>
        <begin position="6"/>
        <end position="66"/>
    </location>
</feature>
<dbReference type="Gene3D" id="1.10.357.10">
    <property type="entry name" value="Tetracycline Repressor, domain 2"/>
    <property type="match status" value="1"/>
</dbReference>